<dbReference type="InterPro" id="IPR017871">
    <property type="entry name" value="ABC_transporter-like_CS"/>
</dbReference>
<dbReference type="InterPro" id="IPR027417">
    <property type="entry name" value="P-loop_NTPase"/>
</dbReference>
<keyword evidence="11" id="KW-1185">Reference proteome</keyword>
<name>A0ABT6NHB0_9FIRM</name>
<evidence type="ECO:0000256" key="6">
    <source>
        <dbReference type="ARBA" id="ARBA00022967"/>
    </source>
</evidence>
<dbReference type="Pfam" id="PF00005">
    <property type="entry name" value="ABC_tran"/>
    <property type="match status" value="1"/>
</dbReference>
<keyword evidence="6" id="KW-1278">Translocase</keyword>
<sequence>MSIKIAELTHVYDKNTPNETIAIDHINLVIESGEFIGLIGHTGSGKSTLIQQLNGLLKPSSGEIIVSGYNITDGLDISKSNKKRVSKAESRARKKRLIEVRKRVGLVFQYPEYQLFEETIEKDIAFGPYNLGLQEAEVKKRVRDAMQTVGLDYDTYKDRSPFDLSGGQKRRVAIAGVLAMKPEVLILDEPTAGLDPKGRDEILYQIKSLHEKEKLTVIIVSHSMEDMAKISERLIVMNKGAVVLDGTPKDVFRNIELLEDIGLAVPQISYLVKALNENGISIDASIITVEEAKTALSQLLMKKGELC</sequence>
<comment type="function">
    <text evidence="8">ATP-binding (A) component of a common energy-coupling factor (ECF) ABC-transporter complex.</text>
</comment>
<evidence type="ECO:0000256" key="3">
    <source>
        <dbReference type="ARBA" id="ARBA00022475"/>
    </source>
</evidence>
<organism evidence="10 11">
    <name type="scientific">Fusibacter bizertensis</name>
    <dbReference type="NCBI Taxonomy" id="1488331"/>
    <lineage>
        <taxon>Bacteria</taxon>
        <taxon>Bacillati</taxon>
        <taxon>Bacillota</taxon>
        <taxon>Clostridia</taxon>
        <taxon>Eubacteriales</taxon>
        <taxon>Eubacteriales Family XII. Incertae Sedis</taxon>
        <taxon>Fusibacter</taxon>
    </lineage>
</organism>
<dbReference type="NCBIfam" id="NF010158">
    <property type="entry name" value="PRK13637.1"/>
    <property type="match status" value="1"/>
</dbReference>
<comment type="similarity">
    <text evidence="8">Belongs to the ABC transporter superfamily. Energy-coupling factor EcfA family.</text>
</comment>
<reference evidence="10 11" key="1">
    <citation type="submission" date="2023-04" db="EMBL/GenBank/DDBJ databases">
        <title>Fusibacter bizertensis strain WBS, isolated from littoral bottom sediments of the Arctic seas - biochemical and genomic analysis.</title>
        <authorList>
            <person name="Brioukhanov A.L."/>
        </authorList>
    </citation>
    <scope>NUCLEOTIDE SEQUENCE [LARGE SCALE GENOMIC DNA]</scope>
    <source>
        <strain evidence="10 11">WBS</strain>
    </source>
</reference>
<dbReference type="PANTHER" id="PTHR43553">
    <property type="entry name" value="HEAVY METAL TRANSPORTER"/>
    <property type="match status" value="1"/>
</dbReference>
<dbReference type="PROSITE" id="PS50893">
    <property type="entry name" value="ABC_TRANSPORTER_2"/>
    <property type="match status" value="1"/>
</dbReference>
<evidence type="ECO:0000256" key="1">
    <source>
        <dbReference type="ARBA" id="ARBA00004202"/>
    </source>
</evidence>
<evidence type="ECO:0000259" key="9">
    <source>
        <dbReference type="PROSITE" id="PS50893"/>
    </source>
</evidence>
<dbReference type="InterPro" id="IPR003593">
    <property type="entry name" value="AAA+_ATPase"/>
</dbReference>
<keyword evidence="4 8" id="KW-0547">Nucleotide-binding</keyword>
<evidence type="ECO:0000313" key="11">
    <source>
        <dbReference type="Proteomes" id="UP001158045"/>
    </source>
</evidence>
<dbReference type="PANTHER" id="PTHR43553:SF27">
    <property type="entry name" value="ENERGY-COUPLING FACTOR TRANSPORTER ATP-BINDING PROTEIN ECFA2"/>
    <property type="match status" value="1"/>
</dbReference>
<dbReference type="InterPro" id="IPR050095">
    <property type="entry name" value="ECF_ABC_transporter_ATP-bd"/>
</dbReference>
<dbReference type="NCBIfam" id="TIGR04521">
    <property type="entry name" value="ECF_ATPase_2"/>
    <property type="match status" value="1"/>
</dbReference>
<evidence type="ECO:0000256" key="5">
    <source>
        <dbReference type="ARBA" id="ARBA00022840"/>
    </source>
</evidence>
<comment type="subcellular location">
    <subcellularLocation>
        <location evidence="1 8">Cell membrane</location>
        <topology evidence="1 8">Peripheral membrane protein</topology>
    </subcellularLocation>
</comment>
<dbReference type="InterPro" id="IPR003439">
    <property type="entry name" value="ABC_transporter-like_ATP-bd"/>
</dbReference>
<dbReference type="SMART" id="SM00382">
    <property type="entry name" value="AAA"/>
    <property type="match status" value="1"/>
</dbReference>
<dbReference type="SUPFAM" id="SSF52540">
    <property type="entry name" value="P-loop containing nucleoside triphosphate hydrolases"/>
    <property type="match status" value="1"/>
</dbReference>
<dbReference type="PROSITE" id="PS00211">
    <property type="entry name" value="ABC_TRANSPORTER_1"/>
    <property type="match status" value="1"/>
</dbReference>
<keyword evidence="7 8" id="KW-0472">Membrane</keyword>
<evidence type="ECO:0000256" key="4">
    <source>
        <dbReference type="ARBA" id="ARBA00022741"/>
    </source>
</evidence>
<comment type="caution">
    <text evidence="10">The sequence shown here is derived from an EMBL/GenBank/DDBJ whole genome shotgun (WGS) entry which is preliminary data.</text>
</comment>
<keyword evidence="10" id="KW-0378">Hydrolase</keyword>
<comment type="subunit">
    <text evidence="8">Forms a stable energy-coupling factor (ECF) transporter complex composed of 2 membrane-embedded substrate-binding proteins (S component), 2 ATP-binding proteins (A component) and 2 transmembrane proteins (T component).</text>
</comment>
<dbReference type="GO" id="GO:0016787">
    <property type="term" value="F:hydrolase activity"/>
    <property type="evidence" value="ECO:0007669"/>
    <property type="project" value="UniProtKB-KW"/>
</dbReference>
<dbReference type="RefSeq" id="WP_281095710.1">
    <property type="nucleotide sequence ID" value="NZ_JARYZI010000017.1"/>
</dbReference>
<proteinExistence type="inferred from homology"/>
<keyword evidence="3 8" id="KW-1003">Cell membrane</keyword>
<accession>A0ABT6NHB0</accession>
<protein>
    <recommendedName>
        <fullName evidence="8">Energy-coupling factor transporter ATP-binding protein EcfA2</fullName>
        <ecNumber evidence="8">7.-.-.-</ecNumber>
    </recommendedName>
</protein>
<evidence type="ECO:0000256" key="7">
    <source>
        <dbReference type="ARBA" id="ARBA00023136"/>
    </source>
</evidence>
<evidence type="ECO:0000256" key="2">
    <source>
        <dbReference type="ARBA" id="ARBA00022448"/>
    </source>
</evidence>
<dbReference type="Gene3D" id="3.40.50.300">
    <property type="entry name" value="P-loop containing nucleotide triphosphate hydrolases"/>
    <property type="match status" value="1"/>
</dbReference>
<dbReference type="EC" id="7.-.-.-" evidence="8"/>
<evidence type="ECO:0000313" key="10">
    <source>
        <dbReference type="EMBL" id="MDH8679814.1"/>
    </source>
</evidence>
<evidence type="ECO:0000256" key="8">
    <source>
        <dbReference type="RuleBase" id="RU365104"/>
    </source>
</evidence>
<dbReference type="InterPro" id="IPR015856">
    <property type="entry name" value="ABC_transpr_CbiO/EcfA_su"/>
</dbReference>
<keyword evidence="2 8" id="KW-0813">Transport</keyword>
<feature type="domain" description="ABC transporter" evidence="9">
    <location>
        <begin position="3"/>
        <end position="264"/>
    </location>
</feature>
<gene>
    <name evidence="10" type="ORF">QE109_16770</name>
</gene>
<dbReference type="Proteomes" id="UP001158045">
    <property type="component" value="Unassembled WGS sequence"/>
</dbReference>
<dbReference type="EMBL" id="JARYZI010000017">
    <property type="protein sequence ID" value="MDH8679814.1"/>
    <property type="molecule type" value="Genomic_DNA"/>
</dbReference>
<dbReference type="CDD" id="cd03225">
    <property type="entry name" value="ABC_cobalt_CbiO_domain1"/>
    <property type="match status" value="1"/>
</dbReference>
<dbReference type="InterPro" id="IPR030946">
    <property type="entry name" value="EcfA2"/>
</dbReference>
<keyword evidence="5 8" id="KW-0067">ATP-binding</keyword>